<evidence type="ECO:0000256" key="7">
    <source>
        <dbReference type="ARBA" id="ARBA00048787"/>
    </source>
</evidence>
<dbReference type="GO" id="GO:0046872">
    <property type="term" value="F:metal ion binding"/>
    <property type="evidence" value="ECO:0007669"/>
    <property type="project" value="UniProtKB-KW"/>
</dbReference>
<dbReference type="HOGENOM" id="CLU_039228_3_0_1"/>
<name>R9PDJ2_PSEHS</name>
<dbReference type="InterPro" id="IPR001365">
    <property type="entry name" value="A_deaminase_dom"/>
</dbReference>
<proteinExistence type="inferred from homology"/>
<comment type="cofactor">
    <cofactor evidence="1">
        <name>Zn(2+)</name>
        <dbReference type="ChEBI" id="CHEBI:29105"/>
    </cofactor>
</comment>
<evidence type="ECO:0000256" key="4">
    <source>
        <dbReference type="ARBA" id="ARBA00022801"/>
    </source>
</evidence>
<dbReference type="eggNOG" id="KOG1097">
    <property type="taxonomic scope" value="Eukaryota"/>
</dbReference>
<evidence type="ECO:0000313" key="9">
    <source>
        <dbReference type="EMBL" id="GAC99302.1"/>
    </source>
</evidence>
<organism evidence="9 10">
    <name type="scientific">Pseudozyma hubeiensis (strain SY62)</name>
    <name type="common">Yeast</name>
    <dbReference type="NCBI Taxonomy" id="1305764"/>
    <lineage>
        <taxon>Eukaryota</taxon>
        <taxon>Fungi</taxon>
        <taxon>Dikarya</taxon>
        <taxon>Basidiomycota</taxon>
        <taxon>Ustilaginomycotina</taxon>
        <taxon>Ustilaginomycetes</taxon>
        <taxon>Ustilaginales</taxon>
        <taxon>Ustilaginaceae</taxon>
        <taxon>Pseudozyma</taxon>
    </lineage>
</organism>
<evidence type="ECO:0000313" key="10">
    <source>
        <dbReference type="Proteomes" id="UP000014071"/>
    </source>
</evidence>
<dbReference type="GO" id="GO:0006154">
    <property type="term" value="P:adenosine catabolic process"/>
    <property type="evidence" value="ECO:0007669"/>
    <property type="project" value="TreeGrafter"/>
</dbReference>
<keyword evidence="5" id="KW-0862">Zinc</keyword>
<dbReference type="Proteomes" id="UP000014071">
    <property type="component" value="Unassembled WGS sequence"/>
</dbReference>
<dbReference type="SUPFAM" id="SSF51556">
    <property type="entry name" value="Metallo-dependent hydrolases"/>
    <property type="match status" value="1"/>
</dbReference>
<dbReference type="GO" id="GO:0009117">
    <property type="term" value="P:nucleotide metabolic process"/>
    <property type="evidence" value="ECO:0007669"/>
    <property type="project" value="UniProtKB-KW"/>
</dbReference>
<keyword evidence="4" id="KW-0378">Hydrolase</keyword>
<dbReference type="InterPro" id="IPR006330">
    <property type="entry name" value="Ado/ade_deaminase"/>
</dbReference>
<feature type="domain" description="Adenosine deaminase" evidence="8">
    <location>
        <begin position="22"/>
        <end position="332"/>
    </location>
</feature>
<dbReference type="RefSeq" id="XP_012192889.1">
    <property type="nucleotide sequence ID" value="XM_012337499.1"/>
</dbReference>
<evidence type="ECO:0000259" key="8">
    <source>
        <dbReference type="Pfam" id="PF00962"/>
    </source>
</evidence>
<protein>
    <recommendedName>
        <fullName evidence="8">Adenosine deaminase domain-containing protein</fullName>
    </recommendedName>
</protein>
<dbReference type="EMBL" id="DF238831">
    <property type="protein sequence ID" value="GAC99302.1"/>
    <property type="molecule type" value="Genomic_DNA"/>
</dbReference>
<evidence type="ECO:0000256" key="2">
    <source>
        <dbReference type="ARBA" id="ARBA00006676"/>
    </source>
</evidence>
<dbReference type="GO" id="GO:0004000">
    <property type="term" value="F:adenosine deaminase activity"/>
    <property type="evidence" value="ECO:0007669"/>
    <property type="project" value="TreeGrafter"/>
</dbReference>
<keyword evidence="6" id="KW-0546">Nucleotide metabolism</keyword>
<comment type="similarity">
    <text evidence="2">Belongs to the metallo-dependent hydrolases superfamily. Adenosine and AMP deaminases family.</text>
</comment>
<dbReference type="InterPro" id="IPR032466">
    <property type="entry name" value="Metal_Hydrolase"/>
</dbReference>
<dbReference type="OrthoDB" id="272271at2759"/>
<dbReference type="STRING" id="1305764.R9PDJ2"/>
<evidence type="ECO:0000256" key="1">
    <source>
        <dbReference type="ARBA" id="ARBA00001947"/>
    </source>
</evidence>
<comment type="catalytic activity">
    <reaction evidence="7">
        <text>N(6)-methyl-AMP + H2O + H(+) = IMP + methylamine</text>
        <dbReference type="Rhea" id="RHEA:16001"/>
        <dbReference type="ChEBI" id="CHEBI:15377"/>
        <dbReference type="ChEBI" id="CHEBI:15378"/>
        <dbReference type="ChEBI" id="CHEBI:58053"/>
        <dbReference type="ChEBI" id="CHEBI:59338"/>
        <dbReference type="ChEBI" id="CHEBI:144842"/>
    </reaction>
    <physiologicalReaction direction="left-to-right" evidence="7">
        <dbReference type="Rhea" id="RHEA:16002"/>
    </physiologicalReaction>
</comment>
<dbReference type="GeneID" id="24112168"/>
<evidence type="ECO:0000256" key="5">
    <source>
        <dbReference type="ARBA" id="ARBA00022833"/>
    </source>
</evidence>
<sequence length="364" mass="40337">MTPPASGSTPPSRISKFTLSLPKIELHAHLNGSIRRSTLSHLAALRNVDPSTTRILSHIPSTLSEAFDVFRIIHSCVVTLADVERIAYEIGEDMEEDGVVYAEIRSTPRDMGEGDLEGYVKAVLRGFDRYRLEKGKVILRLLLSIDRAKHTASDSYEIVSLAAKFRSQGVIGIDLSGDPTKGDFGTYLPALTHARSLGLKITLHAGEVLNPTEFSSMLDFHPDRFGHCCFVDPPNLARLTESSIPIELCLTSNLLSNSIPTGKLTDHHFGIHHNAKSEGSTICCISTDDSGVFGSPLSNEYRLVMDSFGLGEREVFELARRTLDATFLESQSGKNADEATGKDSEDRKRIQDKFDEFERDWRWN</sequence>
<gene>
    <name evidence="9" type="ORF">PHSY_006903</name>
</gene>
<evidence type="ECO:0000256" key="3">
    <source>
        <dbReference type="ARBA" id="ARBA00022723"/>
    </source>
</evidence>
<dbReference type="GO" id="GO:0046103">
    <property type="term" value="P:inosine biosynthetic process"/>
    <property type="evidence" value="ECO:0007669"/>
    <property type="project" value="TreeGrafter"/>
</dbReference>
<dbReference type="Pfam" id="PF00962">
    <property type="entry name" value="A_deaminase"/>
    <property type="match status" value="1"/>
</dbReference>
<dbReference type="Gene3D" id="3.20.20.140">
    <property type="entry name" value="Metal-dependent hydrolases"/>
    <property type="match status" value="1"/>
</dbReference>
<keyword evidence="10" id="KW-1185">Reference proteome</keyword>
<reference evidence="10" key="1">
    <citation type="journal article" date="2013" name="Genome Announc.">
        <title>Draft genome sequence of the basidiomycetous yeast-like fungus Pseudozyma hubeiensis SY62, which produces an abundant amount of the biosurfactant mannosylerythritol lipids.</title>
        <authorList>
            <person name="Konishi M."/>
            <person name="Hatada Y."/>
            <person name="Horiuchi J."/>
        </authorList>
    </citation>
    <scope>NUCLEOTIDE SEQUENCE [LARGE SCALE GENOMIC DNA]</scope>
    <source>
        <strain evidence="10">SY62</strain>
    </source>
</reference>
<dbReference type="PANTHER" id="PTHR11409:SF42">
    <property type="entry name" value="ADENOSINE DEAMINASE-LIKE PROTEIN"/>
    <property type="match status" value="1"/>
</dbReference>
<keyword evidence="3" id="KW-0479">Metal-binding</keyword>
<dbReference type="PANTHER" id="PTHR11409">
    <property type="entry name" value="ADENOSINE DEAMINASE"/>
    <property type="match status" value="1"/>
</dbReference>
<accession>R9PDJ2</accession>
<evidence type="ECO:0000256" key="6">
    <source>
        <dbReference type="ARBA" id="ARBA00023080"/>
    </source>
</evidence>
<dbReference type="AlphaFoldDB" id="R9PDJ2"/>